<evidence type="ECO:0000313" key="1">
    <source>
        <dbReference type="EMBL" id="GGV29894.1"/>
    </source>
</evidence>
<reference evidence="1" key="2">
    <citation type="submission" date="2020-09" db="EMBL/GenBank/DDBJ databases">
        <authorList>
            <person name="Sun Q."/>
            <person name="Ohkuma M."/>
        </authorList>
    </citation>
    <scope>NUCLEOTIDE SEQUENCE</scope>
    <source>
        <strain evidence="1">JCM 4369</strain>
    </source>
</reference>
<gene>
    <name evidence="1" type="ORF">GCM10010260_83050</name>
</gene>
<organism evidence="1 2">
    <name type="scientific">Streptomyces filipinensis</name>
    <dbReference type="NCBI Taxonomy" id="66887"/>
    <lineage>
        <taxon>Bacteria</taxon>
        <taxon>Bacillati</taxon>
        <taxon>Actinomycetota</taxon>
        <taxon>Actinomycetes</taxon>
        <taxon>Kitasatosporales</taxon>
        <taxon>Streptomycetaceae</taxon>
        <taxon>Streptomyces</taxon>
    </lineage>
</organism>
<keyword evidence="2" id="KW-1185">Reference proteome</keyword>
<reference evidence="1" key="1">
    <citation type="journal article" date="2014" name="Int. J. Syst. Evol. Microbiol.">
        <title>Complete genome sequence of Corynebacterium casei LMG S-19264T (=DSM 44701T), isolated from a smear-ripened cheese.</title>
        <authorList>
            <consortium name="US DOE Joint Genome Institute (JGI-PGF)"/>
            <person name="Walter F."/>
            <person name="Albersmeier A."/>
            <person name="Kalinowski J."/>
            <person name="Ruckert C."/>
        </authorList>
    </citation>
    <scope>NUCLEOTIDE SEQUENCE</scope>
    <source>
        <strain evidence="1">JCM 4369</strain>
    </source>
</reference>
<dbReference type="Gene3D" id="1.25.40.10">
    <property type="entry name" value="Tetratricopeptide repeat domain"/>
    <property type="match status" value="1"/>
</dbReference>
<proteinExistence type="predicted"/>
<accession>A0A918MF95</accession>
<evidence type="ECO:0000313" key="2">
    <source>
        <dbReference type="Proteomes" id="UP000618795"/>
    </source>
</evidence>
<comment type="caution">
    <text evidence="1">The sequence shown here is derived from an EMBL/GenBank/DDBJ whole genome shotgun (WGS) entry which is preliminary data.</text>
</comment>
<protein>
    <recommendedName>
        <fullName evidence="3">Tetratricopeptide repeat protein</fullName>
    </recommendedName>
</protein>
<dbReference type="AlphaFoldDB" id="A0A918MF95"/>
<dbReference type="EMBL" id="BMTD01000038">
    <property type="protein sequence ID" value="GGV29894.1"/>
    <property type="molecule type" value="Genomic_DNA"/>
</dbReference>
<dbReference type="Proteomes" id="UP000618795">
    <property type="component" value="Unassembled WGS sequence"/>
</dbReference>
<name>A0A918MF95_9ACTN</name>
<evidence type="ECO:0008006" key="3">
    <source>
        <dbReference type="Google" id="ProtNLM"/>
    </source>
</evidence>
<dbReference type="InterPro" id="IPR011990">
    <property type="entry name" value="TPR-like_helical_dom_sf"/>
</dbReference>
<dbReference type="SUPFAM" id="SSF81901">
    <property type="entry name" value="HCP-like"/>
    <property type="match status" value="1"/>
</dbReference>
<sequence length="1041" mass="114399">MPALPPPSATGVRVAGDTYQWLYVWEGCVQAYKDSMDGARGAVVAVGVEVTGAGNVDDVVYYYADGKPTRYAQVKYAADASTAVGEEYLFKPSADGGPSILQKITSSWQTLTRNGEQVQLALLTNRSPDPADVLFKGRDTRTGLLRPRADQQGPRSERGQARARWAAHAGLDEAQLLKLLDVLEFHLGRDEPLQRTLVSRLMQAASLQHDEQAIMTGIQWVTQQVIGGKRELSLTDIRAAVSELGLLASRSAGPDTHRRGEALVARPRPVTAWQPDRLGVHRAVQEHDGMKLPPYIERDHDGVLRRHLHMVASAGAGMVVVRGDSCTGKTRSAWEAVTACVPDWQLLYPKSAAGLRSCLQTNVFTGPTVIWLDNAHHLFAEADGNRAAEDLLALLEQPPAPVIVLATMWPTPLDAPGTNPKKRGRTRHIHSLFDLARTVHQPSAFDTLGLDRFETQARSDGQWTQAAAQARANGELCQRLAAAPELLDRYRHADHTPGKAVVTAAVEARRLGVRGPLPLAFLEHAALGYLSPDHRRKLDRQTWFTDALAWARTPVKDVVSCLQGVLAPDGIGEAADLVDLSDIIEQQIAPERWGIKPPAALWQAAQSDLTDGGDLEALALQAFAFARFRIARDLYVAALDRGTFSAFEGLCFSYTETQRMRTSQGLKELCDQVDRLCDGGTGLADLGTALMQLALAGETVEYADTLQPLIEELLTRSCREGNRDAHLALEHFLHAQGRHGEAEALTPPPEPPAPHDPAQVLHDAAAGDATALERLRKVADRRNETFHQIAAAAFSDSPALWSWPTKLARAGAAELVEPLLRAATDSGDRQARQRLVSLLDDQERTHEADDVLRAVSATDMYALNTLFHRLWPHRPRTAREVLTEAAQAGHILNVLTVLRPLTYGGRLPRDRRFAITAIRVLARLGYEPAQVQLARTLLAEAHELEREKTPHHDLIARKRDEAHQLLRQAAPGHREARSLLGRLAEQEDNYTQAADWYRQAIDVGDYEMFPSLLQALHQGTPPNEDEVLYGLDADGTLLPPW</sequence>